<reference evidence="1" key="1">
    <citation type="submission" date="2020-04" db="EMBL/GenBank/DDBJ databases">
        <authorList>
            <person name="Zhang T."/>
        </authorList>
    </citation>
    <scope>NUCLEOTIDE SEQUENCE</scope>
    <source>
        <strain evidence="1">HKST-UBA80</strain>
    </source>
</reference>
<sequence length="279" mass="30347">MPHEQTDTEHPEMGEFRIKHFNDQEILDTVCVEGVCSALKGPGTAVEQFALPAEAVGLVLVHARSTHGHGPRDMEADPTTAAARQASEIFKEHLVQHLARRPQYGNDYDALLASYQAIEPALLPRGDNLAISVACLLVRQEGVAFSNLGDTRVYMVNPKTGTARSLTLDTPATAHRREYDKAQAFRDQDGARILVDGPRNPRSGFVGNSNFPPAIEVSNRGFLGLNEAWLVVTTREINSCLTALDLAQLSGALNQPVLFQRDVLNRVQKGAVAVIALGH</sequence>
<evidence type="ECO:0000313" key="1">
    <source>
        <dbReference type="EMBL" id="MCA9302470.1"/>
    </source>
</evidence>
<protein>
    <submittedName>
        <fullName evidence="1">Protein phosphatase 2C family protein</fullName>
    </submittedName>
</protein>
<dbReference type="SUPFAM" id="SSF81606">
    <property type="entry name" value="PP2C-like"/>
    <property type="match status" value="1"/>
</dbReference>
<comment type="caution">
    <text evidence="1">The sequence shown here is derived from an EMBL/GenBank/DDBJ whole genome shotgun (WGS) entry which is preliminary data.</text>
</comment>
<evidence type="ECO:0000313" key="2">
    <source>
        <dbReference type="Proteomes" id="UP000714817"/>
    </source>
</evidence>
<name>A0A955E191_UNCKA</name>
<dbReference type="AlphaFoldDB" id="A0A955E191"/>
<reference evidence="1" key="2">
    <citation type="journal article" date="2021" name="Microbiome">
        <title>Successional dynamics and alternative stable states in a saline activated sludge microbial community over 9 years.</title>
        <authorList>
            <person name="Wang Y."/>
            <person name="Ye J."/>
            <person name="Ju F."/>
            <person name="Liu L."/>
            <person name="Boyd J.A."/>
            <person name="Deng Y."/>
            <person name="Parks D.H."/>
            <person name="Jiang X."/>
            <person name="Yin X."/>
            <person name="Woodcroft B.J."/>
            <person name="Tyson G.W."/>
            <person name="Hugenholtz P."/>
            <person name="Polz M.F."/>
            <person name="Zhang T."/>
        </authorList>
    </citation>
    <scope>NUCLEOTIDE SEQUENCE</scope>
    <source>
        <strain evidence="1">HKST-UBA80</strain>
    </source>
</reference>
<dbReference type="InterPro" id="IPR036457">
    <property type="entry name" value="PPM-type-like_dom_sf"/>
</dbReference>
<proteinExistence type="predicted"/>
<dbReference type="Gene3D" id="3.60.40.10">
    <property type="entry name" value="PPM-type phosphatase domain"/>
    <property type="match status" value="1"/>
</dbReference>
<accession>A0A955E191</accession>
<dbReference type="Proteomes" id="UP000714817">
    <property type="component" value="Unassembled WGS sequence"/>
</dbReference>
<organism evidence="1 2">
    <name type="scientific">candidate division WWE3 bacterium</name>
    <dbReference type="NCBI Taxonomy" id="2053526"/>
    <lineage>
        <taxon>Bacteria</taxon>
        <taxon>Katanobacteria</taxon>
    </lineage>
</organism>
<dbReference type="EMBL" id="JAGQNY010000024">
    <property type="protein sequence ID" value="MCA9302470.1"/>
    <property type="molecule type" value="Genomic_DNA"/>
</dbReference>
<gene>
    <name evidence="1" type="ORF">KDA10_03905</name>
</gene>